<dbReference type="InterPro" id="IPR009050">
    <property type="entry name" value="Globin-like_sf"/>
</dbReference>
<dbReference type="GO" id="GO:0046872">
    <property type="term" value="F:metal ion binding"/>
    <property type="evidence" value="ECO:0007669"/>
    <property type="project" value="UniProtKB-KW"/>
</dbReference>
<dbReference type="InterPro" id="IPR012292">
    <property type="entry name" value="Globin/Proto"/>
</dbReference>
<gene>
    <name evidence="8" type="ORF">AURANDRAFT_16330</name>
</gene>
<dbReference type="InterPro" id="IPR000971">
    <property type="entry name" value="Globin"/>
</dbReference>
<keyword evidence="5" id="KW-0408">Iron</keyword>
<dbReference type="PRINTS" id="PR00188">
    <property type="entry name" value="PLANTGLOBIN"/>
</dbReference>
<evidence type="ECO:0000313" key="8">
    <source>
        <dbReference type="EMBL" id="EGB06702.1"/>
    </source>
</evidence>
<protein>
    <recommendedName>
        <fullName evidence="7">Globin domain-containing protein</fullName>
    </recommendedName>
</protein>
<keyword evidence="4" id="KW-0479">Metal-binding</keyword>
<evidence type="ECO:0000259" key="7">
    <source>
        <dbReference type="PROSITE" id="PS01033"/>
    </source>
</evidence>
<accession>F0YDX2</accession>
<evidence type="ECO:0000256" key="5">
    <source>
        <dbReference type="ARBA" id="ARBA00023004"/>
    </source>
</evidence>
<keyword evidence="2 6" id="KW-0349">Heme</keyword>
<feature type="non-terminal residue" evidence="8">
    <location>
        <position position="1"/>
    </location>
</feature>
<evidence type="ECO:0000256" key="1">
    <source>
        <dbReference type="ARBA" id="ARBA00022448"/>
    </source>
</evidence>
<dbReference type="EMBL" id="GL833133">
    <property type="protein sequence ID" value="EGB06702.1"/>
    <property type="molecule type" value="Genomic_DNA"/>
</dbReference>
<dbReference type="InterPro" id="IPR050532">
    <property type="entry name" value="Globin-like_OT"/>
</dbReference>
<keyword evidence="3 6" id="KW-0561">Oxygen transport</keyword>
<proteinExistence type="inferred from homology"/>
<dbReference type="RefSeq" id="XP_009038453.1">
    <property type="nucleotide sequence ID" value="XM_009040205.1"/>
</dbReference>
<evidence type="ECO:0000256" key="4">
    <source>
        <dbReference type="ARBA" id="ARBA00022723"/>
    </source>
</evidence>
<evidence type="ECO:0000256" key="3">
    <source>
        <dbReference type="ARBA" id="ARBA00022621"/>
    </source>
</evidence>
<dbReference type="Gene3D" id="1.10.490.10">
    <property type="entry name" value="Globins"/>
    <property type="match status" value="1"/>
</dbReference>
<dbReference type="KEGG" id="aaf:AURANDRAFT_16330"/>
<dbReference type="GeneID" id="20218642"/>
<dbReference type="OMA" id="GRKLMAM"/>
<evidence type="ECO:0000313" key="9">
    <source>
        <dbReference type="Proteomes" id="UP000002729"/>
    </source>
</evidence>
<feature type="non-terminal residue" evidence="8">
    <location>
        <position position="124"/>
    </location>
</feature>
<dbReference type="Pfam" id="PF00042">
    <property type="entry name" value="Globin"/>
    <property type="match status" value="1"/>
</dbReference>
<dbReference type="GO" id="GO:0005344">
    <property type="term" value="F:oxygen carrier activity"/>
    <property type="evidence" value="ECO:0007669"/>
    <property type="project" value="UniProtKB-KW"/>
</dbReference>
<dbReference type="PROSITE" id="PS01033">
    <property type="entry name" value="GLOBIN"/>
    <property type="match status" value="1"/>
</dbReference>
<dbReference type="Proteomes" id="UP000002729">
    <property type="component" value="Unassembled WGS sequence"/>
</dbReference>
<dbReference type="OrthoDB" id="417967at2759"/>
<evidence type="ECO:0000256" key="2">
    <source>
        <dbReference type="ARBA" id="ARBA00022617"/>
    </source>
</evidence>
<dbReference type="AlphaFoldDB" id="F0YDX2"/>
<reference evidence="8 9" key="1">
    <citation type="journal article" date="2011" name="Proc. Natl. Acad. Sci. U.S.A.">
        <title>Niche of harmful alga Aureococcus anophagefferens revealed through ecogenomics.</title>
        <authorList>
            <person name="Gobler C.J."/>
            <person name="Berry D.L."/>
            <person name="Dyhrman S.T."/>
            <person name="Wilhelm S.W."/>
            <person name="Salamov A."/>
            <person name="Lobanov A.V."/>
            <person name="Zhang Y."/>
            <person name="Collier J.L."/>
            <person name="Wurch L.L."/>
            <person name="Kustka A.B."/>
            <person name="Dill B.D."/>
            <person name="Shah M."/>
            <person name="VerBerkmoes N.C."/>
            <person name="Kuo A."/>
            <person name="Terry A."/>
            <person name="Pangilinan J."/>
            <person name="Lindquist E.A."/>
            <person name="Lucas S."/>
            <person name="Paulsen I.T."/>
            <person name="Hattenrath-Lehmann T.K."/>
            <person name="Talmage S.C."/>
            <person name="Walker E.A."/>
            <person name="Koch F."/>
            <person name="Burson A.M."/>
            <person name="Marcoval M.A."/>
            <person name="Tang Y.Z."/>
            <person name="Lecleir G.R."/>
            <person name="Coyne K.J."/>
            <person name="Berg G.M."/>
            <person name="Bertrand E.M."/>
            <person name="Saito M.A."/>
            <person name="Gladyshev V.N."/>
            <person name="Grigoriev I.V."/>
        </authorList>
    </citation>
    <scope>NUCLEOTIDE SEQUENCE [LARGE SCALE GENOMIC DNA]</scope>
    <source>
        <strain evidence="9">CCMP 1984</strain>
    </source>
</reference>
<evidence type="ECO:0000256" key="6">
    <source>
        <dbReference type="RuleBase" id="RU000356"/>
    </source>
</evidence>
<dbReference type="InParanoid" id="F0YDX2"/>
<comment type="similarity">
    <text evidence="6">Belongs to the globin family.</text>
</comment>
<keyword evidence="1 6" id="KW-0813">Transport</keyword>
<sequence>GVILFRHIFDIAPEAKGLFSFAKGKQSDEDLYNNLYLKKHGANVVMTVNTAVEGLTDLDALVPVLKGLGKRHPHTSPPPQVLPPHYDVVGQALIATLGDALGPQLTPEVKEAWLAVYGIVKDTM</sequence>
<dbReference type="SUPFAM" id="SSF46458">
    <property type="entry name" value="Globin-like"/>
    <property type="match status" value="1"/>
</dbReference>
<keyword evidence="9" id="KW-1185">Reference proteome</keyword>
<dbReference type="eggNOG" id="KOG3378">
    <property type="taxonomic scope" value="Eukaryota"/>
</dbReference>
<dbReference type="PANTHER" id="PTHR46458">
    <property type="entry name" value="BLR2807 PROTEIN"/>
    <property type="match status" value="1"/>
</dbReference>
<dbReference type="PANTHER" id="PTHR46458:SF1">
    <property type="entry name" value="GEO09476P1"/>
    <property type="match status" value="1"/>
</dbReference>
<dbReference type="GO" id="GO:0020037">
    <property type="term" value="F:heme binding"/>
    <property type="evidence" value="ECO:0007669"/>
    <property type="project" value="InterPro"/>
</dbReference>
<name>F0YDX2_AURAN</name>
<feature type="domain" description="Globin" evidence="7">
    <location>
        <begin position="1"/>
        <end position="124"/>
    </location>
</feature>
<organism evidence="9">
    <name type="scientific">Aureococcus anophagefferens</name>
    <name type="common">Harmful bloom alga</name>
    <dbReference type="NCBI Taxonomy" id="44056"/>
    <lineage>
        <taxon>Eukaryota</taxon>
        <taxon>Sar</taxon>
        <taxon>Stramenopiles</taxon>
        <taxon>Ochrophyta</taxon>
        <taxon>Pelagophyceae</taxon>
        <taxon>Pelagomonadales</taxon>
        <taxon>Pelagomonadaceae</taxon>
        <taxon>Aureococcus</taxon>
    </lineage>
</organism>
<dbReference type="GO" id="GO:0019825">
    <property type="term" value="F:oxygen binding"/>
    <property type="evidence" value="ECO:0007669"/>
    <property type="project" value="InterPro"/>
</dbReference>